<feature type="compositionally biased region" description="Gly residues" evidence="1">
    <location>
        <begin position="1"/>
        <end position="10"/>
    </location>
</feature>
<dbReference type="VEuPathDB" id="VectorBase:AMIN014401"/>
<accession>A0A182WNY2</accession>
<dbReference type="Proteomes" id="UP000075920">
    <property type="component" value="Unassembled WGS sequence"/>
</dbReference>
<organism evidence="2 3">
    <name type="scientific">Anopheles minimus</name>
    <dbReference type="NCBI Taxonomy" id="112268"/>
    <lineage>
        <taxon>Eukaryota</taxon>
        <taxon>Metazoa</taxon>
        <taxon>Ecdysozoa</taxon>
        <taxon>Arthropoda</taxon>
        <taxon>Hexapoda</taxon>
        <taxon>Insecta</taxon>
        <taxon>Pterygota</taxon>
        <taxon>Neoptera</taxon>
        <taxon>Endopterygota</taxon>
        <taxon>Diptera</taxon>
        <taxon>Nematocera</taxon>
        <taxon>Culicoidea</taxon>
        <taxon>Culicidae</taxon>
        <taxon>Anophelinae</taxon>
        <taxon>Anopheles</taxon>
    </lineage>
</organism>
<dbReference type="EnsemblMetazoa" id="AMIN014401-RA">
    <property type="protein sequence ID" value="AMIN014401-PA"/>
    <property type="gene ID" value="AMIN014401"/>
</dbReference>
<name>A0A182WNY2_9DIPT</name>
<reference evidence="2" key="2">
    <citation type="submission" date="2020-05" db="UniProtKB">
        <authorList>
            <consortium name="EnsemblMetazoa"/>
        </authorList>
    </citation>
    <scope>IDENTIFICATION</scope>
    <source>
        <strain evidence="2">MINIMUS1</strain>
    </source>
</reference>
<evidence type="ECO:0000313" key="2">
    <source>
        <dbReference type="EnsemblMetazoa" id="AMIN014401-PA"/>
    </source>
</evidence>
<reference evidence="3" key="1">
    <citation type="submission" date="2013-03" db="EMBL/GenBank/DDBJ databases">
        <title>The Genome Sequence of Anopheles minimus MINIMUS1.</title>
        <authorList>
            <consortium name="The Broad Institute Genomics Platform"/>
            <person name="Neafsey D.E."/>
            <person name="Walton C."/>
            <person name="Walker B."/>
            <person name="Young S.K."/>
            <person name="Zeng Q."/>
            <person name="Gargeya S."/>
            <person name="Fitzgerald M."/>
            <person name="Haas B."/>
            <person name="Abouelleil A."/>
            <person name="Allen A.W."/>
            <person name="Alvarado L."/>
            <person name="Arachchi H.M."/>
            <person name="Berlin A.M."/>
            <person name="Chapman S.B."/>
            <person name="Gainer-Dewar J."/>
            <person name="Goldberg J."/>
            <person name="Griggs A."/>
            <person name="Gujja S."/>
            <person name="Hansen M."/>
            <person name="Howarth C."/>
            <person name="Imamovic A."/>
            <person name="Ireland A."/>
            <person name="Larimer J."/>
            <person name="McCowan C."/>
            <person name="Murphy C."/>
            <person name="Pearson M."/>
            <person name="Poon T.W."/>
            <person name="Priest M."/>
            <person name="Roberts A."/>
            <person name="Saif S."/>
            <person name="Shea T."/>
            <person name="Sisk P."/>
            <person name="Sykes S."/>
            <person name="Wortman J."/>
            <person name="Nusbaum C."/>
            <person name="Birren B."/>
        </authorList>
    </citation>
    <scope>NUCLEOTIDE SEQUENCE [LARGE SCALE GENOMIC DNA]</scope>
    <source>
        <strain evidence="3">MINIMUS1</strain>
    </source>
</reference>
<keyword evidence="3" id="KW-1185">Reference proteome</keyword>
<protein>
    <submittedName>
        <fullName evidence="2">Uncharacterized protein</fullName>
    </submittedName>
</protein>
<evidence type="ECO:0000313" key="3">
    <source>
        <dbReference type="Proteomes" id="UP000075920"/>
    </source>
</evidence>
<sequence length="69" mass="7385">MVATAGGGHAGNDEASDFNVPFGPRPMMVEGDDDTRRGCCVRLTEFLPITRNPGPQTSVVVKLNVEILQ</sequence>
<feature type="region of interest" description="Disordered" evidence="1">
    <location>
        <begin position="1"/>
        <end position="34"/>
    </location>
</feature>
<evidence type="ECO:0000256" key="1">
    <source>
        <dbReference type="SAM" id="MobiDB-lite"/>
    </source>
</evidence>
<proteinExistence type="predicted"/>
<dbReference type="AlphaFoldDB" id="A0A182WNY2"/>